<dbReference type="AlphaFoldDB" id="A0A917XDN1"/>
<evidence type="ECO:0008006" key="4">
    <source>
        <dbReference type="Google" id="ProtNLM"/>
    </source>
</evidence>
<accession>A0A917XDN1</accession>
<reference evidence="2" key="2">
    <citation type="submission" date="2020-09" db="EMBL/GenBank/DDBJ databases">
        <authorList>
            <person name="Sun Q."/>
            <person name="Zhou Y."/>
        </authorList>
    </citation>
    <scope>NUCLEOTIDE SEQUENCE</scope>
    <source>
        <strain evidence="2">CGMCC 4.7110</strain>
    </source>
</reference>
<evidence type="ECO:0000256" key="1">
    <source>
        <dbReference type="SAM" id="MobiDB-lite"/>
    </source>
</evidence>
<feature type="compositionally biased region" description="Basic residues" evidence="1">
    <location>
        <begin position="41"/>
        <end position="57"/>
    </location>
</feature>
<gene>
    <name evidence="2" type="ORF">GCM10011578_036020</name>
</gene>
<feature type="region of interest" description="Disordered" evidence="1">
    <location>
        <begin position="1"/>
        <end position="64"/>
    </location>
</feature>
<comment type="caution">
    <text evidence="2">The sequence shown here is derived from an EMBL/GenBank/DDBJ whole genome shotgun (WGS) entry which is preliminary data.</text>
</comment>
<sequence>MTGTRAAPELPGTEAPSARRRRRPGRSADGGPPPASDAGRSARRPRTARSTARRTRSARPGWPVAARSILLTSGGTGSNPNQQKYATATSITGTWSSLQNVADSTAYGSQTAYGLPLQDTSGTDYPYMGDRCVKFVSRLGGTCFDITSASAASSAKLIQYTCGTGTNQQFTRGA</sequence>
<dbReference type="Gene3D" id="2.115.10.20">
    <property type="entry name" value="Glycosyl hydrolase domain, family 43"/>
    <property type="match status" value="1"/>
</dbReference>
<reference evidence="2" key="1">
    <citation type="journal article" date="2014" name="Int. J. Syst. Evol. Microbiol.">
        <title>Complete genome sequence of Corynebacterium casei LMG S-19264T (=DSM 44701T), isolated from a smear-ripened cheese.</title>
        <authorList>
            <consortium name="US DOE Joint Genome Institute (JGI-PGF)"/>
            <person name="Walter F."/>
            <person name="Albersmeier A."/>
            <person name="Kalinowski J."/>
            <person name="Ruckert C."/>
        </authorList>
    </citation>
    <scope>NUCLEOTIDE SEQUENCE</scope>
    <source>
        <strain evidence="2">CGMCC 4.7110</strain>
    </source>
</reference>
<dbReference type="InterPro" id="IPR023296">
    <property type="entry name" value="Glyco_hydro_beta-prop_sf"/>
</dbReference>
<dbReference type="SUPFAM" id="SSF50370">
    <property type="entry name" value="Ricin B-like lectins"/>
    <property type="match status" value="1"/>
</dbReference>
<protein>
    <recommendedName>
        <fullName evidence="4">Ricin B lectin domain-containing protein</fullName>
    </recommendedName>
</protein>
<evidence type="ECO:0000313" key="3">
    <source>
        <dbReference type="Proteomes" id="UP000653411"/>
    </source>
</evidence>
<name>A0A917XDN1_9ACTN</name>
<organism evidence="2 3">
    <name type="scientific">Streptomyces fuscichromogenes</name>
    <dbReference type="NCBI Taxonomy" id="1324013"/>
    <lineage>
        <taxon>Bacteria</taxon>
        <taxon>Bacillati</taxon>
        <taxon>Actinomycetota</taxon>
        <taxon>Actinomycetes</taxon>
        <taxon>Kitasatosporales</taxon>
        <taxon>Streptomycetaceae</taxon>
        <taxon>Streptomyces</taxon>
    </lineage>
</organism>
<evidence type="ECO:0000313" key="2">
    <source>
        <dbReference type="EMBL" id="GGN10347.1"/>
    </source>
</evidence>
<proteinExistence type="predicted"/>
<keyword evidence="3" id="KW-1185">Reference proteome</keyword>
<dbReference type="EMBL" id="BMML01000007">
    <property type="protein sequence ID" value="GGN10347.1"/>
    <property type="molecule type" value="Genomic_DNA"/>
</dbReference>
<dbReference type="Proteomes" id="UP000653411">
    <property type="component" value="Unassembled WGS sequence"/>
</dbReference>
<dbReference type="InterPro" id="IPR035992">
    <property type="entry name" value="Ricin_B-like_lectins"/>
</dbReference>